<protein>
    <submittedName>
        <fullName evidence="1">Sulfatase</fullName>
    </submittedName>
</protein>
<dbReference type="PANTHER" id="PTHR47371">
    <property type="entry name" value="LIPOTEICHOIC ACID SYNTHASE"/>
    <property type="match status" value="1"/>
</dbReference>
<reference evidence="1 2" key="1">
    <citation type="submission" date="2018-06" db="EMBL/GenBank/DDBJ databases">
        <authorList>
            <consortium name="Pathogen Informatics"/>
            <person name="Doyle S."/>
        </authorList>
    </citation>
    <scope>NUCLEOTIDE SEQUENCE [LARGE SCALE GENOMIC DNA]</scope>
    <source>
        <strain evidence="1 2">NCTC10005</strain>
    </source>
</reference>
<accession>A0A377M6Y6</accession>
<name>A0A377M6Y6_ENTCL</name>
<evidence type="ECO:0000313" key="2">
    <source>
        <dbReference type="Proteomes" id="UP000255106"/>
    </source>
</evidence>
<proteinExistence type="predicted"/>
<dbReference type="AlphaFoldDB" id="A0A377M6Y6"/>
<organism evidence="1 2">
    <name type="scientific">Enterobacter cloacae</name>
    <dbReference type="NCBI Taxonomy" id="550"/>
    <lineage>
        <taxon>Bacteria</taxon>
        <taxon>Pseudomonadati</taxon>
        <taxon>Pseudomonadota</taxon>
        <taxon>Gammaproteobacteria</taxon>
        <taxon>Enterobacterales</taxon>
        <taxon>Enterobacteriaceae</taxon>
        <taxon>Enterobacter</taxon>
        <taxon>Enterobacter cloacae complex</taxon>
    </lineage>
</organism>
<dbReference type="Proteomes" id="UP000255106">
    <property type="component" value="Unassembled WGS sequence"/>
</dbReference>
<evidence type="ECO:0000313" key="1">
    <source>
        <dbReference type="EMBL" id="STQ14387.1"/>
    </source>
</evidence>
<sequence>MIVVSSDHLAMKNSAWDQLNKQDRSNLFFVLRGDTPQQEVIATKRNSMDNGATVLDILGGDNFIGLGRSTLSGQSLSEVFLNMKEKILAWKPDIIRLWNFPKEMKDFTIDQDKKTIAFSGSHFRLPLLLRVSDNRVEPLPKANTRRRCASSWRSLPAR</sequence>
<dbReference type="PANTHER" id="PTHR47371:SF3">
    <property type="entry name" value="PHOSPHOGLYCEROL TRANSFERASE I"/>
    <property type="match status" value="1"/>
</dbReference>
<gene>
    <name evidence="1" type="ORF">NCTC10005_07244</name>
</gene>
<dbReference type="EMBL" id="UGJB01000004">
    <property type="protein sequence ID" value="STQ14387.1"/>
    <property type="molecule type" value="Genomic_DNA"/>
</dbReference>
<dbReference type="InterPro" id="IPR050448">
    <property type="entry name" value="OpgB/LTA_synthase_biosynth"/>
</dbReference>